<organism evidence="5 6">
    <name type="scientific">Williamsia limnetica</name>
    <dbReference type="NCBI Taxonomy" id="882452"/>
    <lineage>
        <taxon>Bacteria</taxon>
        <taxon>Bacillati</taxon>
        <taxon>Actinomycetota</taxon>
        <taxon>Actinomycetes</taxon>
        <taxon>Mycobacteriales</taxon>
        <taxon>Nocardiaceae</taxon>
        <taxon>Williamsia</taxon>
    </lineage>
</organism>
<evidence type="ECO:0000313" key="5">
    <source>
        <dbReference type="EMBL" id="PYE15608.1"/>
    </source>
</evidence>
<evidence type="ECO:0000256" key="4">
    <source>
        <dbReference type="ARBA" id="ARBA00048707"/>
    </source>
</evidence>
<dbReference type="Pfam" id="PF01981">
    <property type="entry name" value="PTH2"/>
    <property type="match status" value="1"/>
</dbReference>
<protein>
    <recommendedName>
        <fullName evidence="1">peptidyl-tRNA hydrolase</fullName>
        <ecNumber evidence="1">3.1.1.29</ecNumber>
    </recommendedName>
</protein>
<dbReference type="EMBL" id="QJSP01000010">
    <property type="protein sequence ID" value="PYE15608.1"/>
    <property type="molecule type" value="Genomic_DNA"/>
</dbReference>
<dbReference type="RefSeq" id="WP_110470912.1">
    <property type="nucleotide sequence ID" value="NZ_QJSP01000010.1"/>
</dbReference>
<gene>
    <name evidence="5" type="ORF">DFR67_110274</name>
</gene>
<dbReference type="PANTHER" id="PTHR12649:SF11">
    <property type="entry name" value="PEPTIDYL-TRNA HYDROLASE 2, MITOCHONDRIAL"/>
    <property type="match status" value="1"/>
</dbReference>
<dbReference type="InterPro" id="IPR023476">
    <property type="entry name" value="Pep_tRNA_hydro_II_dom_sf"/>
</dbReference>
<dbReference type="OrthoDB" id="5184773at2"/>
<dbReference type="InterPro" id="IPR002833">
    <property type="entry name" value="PTH2"/>
</dbReference>
<evidence type="ECO:0000313" key="6">
    <source>
        <dbReference type="Proteomes" id="UP000247591"/>
    </source>
</evidence>
<dbReference type="GO" id="GO:0004045">
    <property type="term" value="F:peptidyl-tRNA hydrolase activity"/>
    <property type="evidence" value="ECO:0007669"/>
    <property type="project" value="UniProtKB-EC"/>
</dbReference>
<dbReference type="AlphaFoldDB" id="A0A318RFU1"/>
<dbReference type="Gene3D" id="3.40.1490.10">
    <property type="entry name" value="Bit1"/>
    <property type="match status" value="1"/>
</dbReference>
<keyword evidence="2 5" id="KW-0378">Hydrolase</keyword>
<dbReference type="EC" id="3.1.1.29" evidence="1"/>
<dbReference type="PANTHER" id="PTHR12649">
    <property type="entry name" value="PEPTIDYL-TRNA HYDROLASE 2"/>
    <property type="match status" value="1"/>
</dbReference>
<accession>A0A318RFU1</accession>
<proteinExistence type="inferred from homology"/>
<comment type="caution">
    <text evidence="5">The sequence shown here is derived from an EMBL/GenBank/DDBJ whole genome shotgun (WGS) entry which is preliminary data.</text>
</comment>
<evidence type="ECO:0000256" key="1">
    <source>
        <dbReference type="ARBA" id="ARBA00013260"/>
    </source>
</evidence>
<dbReference type="Proteomes" id="UP000247591">
    <property type="component" value="Unassembled WGS sequence"/>
</dbReference>
<name>A0A318RFU1_WILLI</name>
<keyword evidence="6" id="KW-1185">Reference proteome</keyword>
<sequence length="265" mass="27617">MDPDPFDSSQAQPAQAQPSTFAERFARLVEYIGGHSDPPDPGKVLAMQMVLHIPKAEQPDRTDLLNAAASAVALLCLDERSGGDGPWAGPMDAWCDARIRKIARRARGAHWEAAQDVPGVTATCGTAMARAIVPGPVGETDKRIARLQIGGTEISGDTAGSPTTDGPVLWVNPTLEMTVGKLAAQVGHASMLAVKLMDQKSAEQWFSAGCPVSVRDASAGNWDRLLAADAVGTAVAVRDAGFTEIAPGSVTVIAETSRGEGPTPD</sequence>
<evidence type="ECO:0000256" key="3">
    <source>
        <dbReference type="ARBA" id="ARBA00038050"/>
    </source>
</evidence>
<evidence type="ECO:0000256" key="2">
    <source>
        <dbReference type="ARBA" id="ARBA00022801"/>
    </source>
</evidence>
<comment type="similarity">
    <text evidence="3">Belongs to the PTH2 family.</text>
</comment>
<dbReference type="SUPFAM" id="SSF102462">
    <property type="entry name" value="Peptidyl-tRNA hydrolase II"/>
    <property type="match status" value="1"/>
</dbReference>
<comment type="catalytic activity">
    <reaction evidence="4">
        <text>an N-acyl-L-alpha-aminoacyl-tRNA + H2O = an N-acyl-L-amino acid + a tRNA + H(+)</text>
        <dbReference type="Rhea" id="RHEA:54448"/>
        <dbReference type="Rhea" id="RHEA-COMP:10123"/>
        <dbReference type="Rhea" id="RHEA-COMP:13883"/>
        <dbReference type="ChEBI" id="CHEBI:15377"/>
        <dbReference type="ChEBI" id="CHEBI:15378"/>
        <dbReference type="ChEBI" id="CHEBI:59874"/>
        <dbReference type="ChEBI" id="CHEBI:78442"/>
        <dbReference type="ChEBI" id="CHEBI:138191"/>
        <dbReference type="EC" id="3.1.1.29"/>
    </reaction>
</comment>
<reference evidence="5 6" key="1">
    <citation type="submission" date="2018-06" db="EMBL/GenBank/DDBJ databases">
        <title>Genomic Encyclopedia of Type Strains, Phase IV (KMG-IV): sequencing the most valuable type-strain genomes for metagenomic binning, comparative biology and taxonomic classification.</title>
        <authorList>
            <person name="Goeker M."/>
        </authorList>
    </citation>
    <scope>NUCLEOTIDE SEQUENCE [LARGE SCALE GENOMIC DNA]</scope>
    <source>
        <strain evidence="5 6">DSM 45521</strain>
    </source>
</reference>